<accession>A0A9P6KV13</accession>
<evidence type="ECO:0000313" key="2">
    <source>
        <dbReference type="EMBL" id="KAF9739571.1"/>
    </source>
</evidence>
<comment type="caution">
    <text evidence="2">The sequence shown here is derived from an EMBL/GenBank/DDBJ whole genome shotgun (WGS) entry which is preliminary data.</text>
</comment>
<evidence type="ECO:0000256" key="1">
    <source>
        <dbReference type="SAM" id="MobiDB-lite"/>
    </source>
</evidence>
<dbReference type="OrthoDB" id="10357107at2759"/>
<evidence type="ECO:0000313" key="3">
    <source>
        <dbReference type="Proteomes" id="UP000756921"/>
    </source>
</evidence>
<dbReference type="AlphaFoldDB" id="A0A9P6KV13"/>
<protein>
    <submittedName>
        <fullName evidence="2">Uncharacterized protein</fullName>
    </submittedName>
</protein>
<feature type="compositionally biased region" description="Polar residues" evidence="1">
    <location>
        <begin position="24"/>
        <end position="50"/>
    </location>
</feature>
<keyword evidence="3" id="KW-1185">Reference proteome</keyword>
<dbReference type="Proteomes" id="UP000756921">
    <property type="component" value="Unassembled WGS sequence"/>
</dbReference>
<name>A0A9P6KV13_9PLEO</name>
<organism evidence="2 3">
    <name type="scientific">Paraphaeosphaeria minitans</name>
    <dbReference type="NCBI Taxonomy" id="565426"/>
    <lineage>
        <taxon>Eukaryota</taxon>
        <taxon>Fungi</taxon>
        <taxon>Dikarya</taxon>
        <taxon>Ascomycota</taxon>
        <taxon>Pezizomycotina</taxon>
        <taxon>Dothideomycetes</taxon>
        <taxon>Pleosporomycetidae</taxon>
        <taxon>Pleosporales</taxon>
        <taxon>Massarineae</taxon>
        <taxon>Didymosphaeriaceae</taxon>
        <taxon>Paraphaeosphaeria</taxon>
    </lineage>
</organism>
<gene>
    <name evidence="2" type="ORF">PMIN01_02205</name>
</gene>
<reference evidence="2" key="1">
    <citation type="journal article" date="2020" name="Mol. Plant Microbe Interact.">
        <title>Genome Sequence of the Biocontrol Agent Coniothyrium minitans strain Conio (IMI 134523).</title>
        <authorList>
            <person name="Patel D."/>
            <person name="Shittu T.A."/>
            <person name="Baroncelli R."/>
            <person name="Muthumeenakshi S."/>
            <person name="Osborne T.H."/>
            <person name="Janganan T.K."/>
            <person name="Sreenivasaprasad S."/>
        </authorList>
    </citation>
    <scope>NUCLEOTIDE SEQUENCE</scope>
    <source>
        <strain evidence="2">Conio</strain>
    </source>
</reference>
<sequence length="140" mass="15397">MSKLRKPNPSQPPLDSESEMPLKDSTQQSILNNDSSTHGQPHLGQSTSFTEPEGRLEPLRSHPPRSPTPYPTAQGGEEDRVASSEDATKSEGSDKKGPMQFPRDFNPDMFTGLCWCCGGRLVCKGLGEECVECWADQIVY</sequence>
<dbReference type="EMBL" id="WJXW01000002">
    <property type="protein sequence ID" value="KAF9739571.1"/>
    <property type="molecule type" value="Genomic_DNA"/>
</dbReference>
<proteinExistence type="predicted"/>
<feature type="compositionally biased region" description="Basic and acidic residues" evidence="1">
    <location>
        <begin position="77"/>
        <end position="97"/>
    </location>
</feature>
<feature type="region of interest" description="Disordered" evidence="1">
    <location>
        <begin position="1"/>
        <end position="103"/>
    </location>
</feature>